<evidence type="ECO:0000313" key="1">
    <source>
        <dbReference type="EMBL" id="ASC73034.1"/>
    </source>
</evidence>
<dbReference type="RefSeq" id="WP_088430718.1">
    <property type="nucleotide sequence ID" value="NZ_CP021983.2"/>
</dbReference>
<reference evidence="1 2" key="1">
    <citation type="journal article" date="2016" name="Biochim. Biophys. Acta">
        <title>Characterization of red-shifted phycobilisomes isolated from the chlorophyll f-containing cyanobacterium Halomicronema hongdechloris.</title>
        <authorList>
            <person name="Li Y."/>
            <person name="Lin Y."/>
            <person name="Garvey C.J."/>
            <person name="Birch D."/>
            <person name="Corkery R.W."/>
            <person name="Loughlin P.C."/>
            <person name="Scheer H."/>
            <person name="Willows R.D."/>
            <person name="Chen M."/>
        </authorList>
    </citation>
    <scope>NUCLEOTIDE SEQUENCE [LARGE SCALE GENOMIC DNA]</scope>
    <source>
        <strain evidence="1 2">C2206</strain>
    </source>
</reference>
<organism evidence="1 2">
    <name type="scientific">Halomicronema hongdechloris C2206</name>
    <dbReference type="NCBI Taxonomy" id="1641165"/>
    <lineage>
        <taxon>Bacteria</taxon>
        <taxon>Bacillati</taxon>
        <taxon>Cyanobacteriota</taxon>
        <taxon>Cyanophyceae</taxon>
        <taxon>Nodosilineales</taxon>
        <taxon>Nodosilineaceae</taxon>
        <taxon>Halomicronema</taxon>
    </lineage>
</organism>
<gene>
    <name evidence="1" type="ORF">XM38_039960</name>
</gene>
<protein>
    <submittedName>
        <fullName evidence="1">Uncharacterized protein</fullName>
    </submittedName>
</protein>
<dbReference type="Proteomes" id="UP000191901">
    <property type="component" value="Chromosome"/>
</dbReference>
<proteinExistence type="predicted"/>
<name>A0A1Z3HRS9_9CYAN</name>
<dbReference type="AlphaFoldDB" id="A0A1Z3HRS9"/>
<evidence type="ECO:0000313" key="2">
    <source>
        <dbReference type="Proteomes" id="UP000191901"/>
    </source>
</evidence>
<dbReference type="EMBL" id="CP021983">
    <property type="protein sequence ID" value="ASC73034.1"/>
    <property type="molecule type" value="Genomic_DNA"/>
</dbReference>
<keyword evidence="2" id="KW-1185">Reference proteome</keyword>
<sequence>MTRQDYENRAEELAEVFAGGGSLCLDWQLADGANCHRSPGGHGANACPAAETGPPFGRRAAAGGKTWKFAAPASCPWIFGWGCVFIRVIGRKDIRLVLEQEFSQGYTPDGRLAFFQSRIAGLWATPLYASQIAGRIQAVSGIDQCCLH</sequence>
<accession>A0A1Z3HRS9</accession>
<dbReference type="KEGG" id="hhg:XM38_039960"/>